<dbReference type="OrthoDB" id="6407068at2759"/>
<dbReference type="Gene3D" id="3.10.450.50">
    <property type="match status" value="1"/>
</dbReference>
<accession>V3ZQR3</accession>
<keyword evidence="2" id="KW-1185">Reference proteome</keyword>
<dbReference type="PANTHER" id="PTHR21084:SF1">
    <property type="entry name" value="DENSE INCISORS"/>
    <property type="match status" value="1"/>
</dbReference>
<dbReference type="RefSeq" id="XP_009062670.1">
    <property type="nucleotide sequence ID" value="XM_009064422.1"/>
</dbReference>
<dbReference type="InterPro" id="IPR026698">
    <property type="entry name" value="UPF_C3orf38"/>
</dbReference>
<evidence type="ECO:0008006" key="3">
    <source>
        <dbReference type="Google" id="ProtNLM"/>
    </source>
</evidence>
<evidence type="ECO:0000313" key="1">
    <source>
        <dbReference type="EMBL" id="ESO86692.1"/>
    </source>
</evidence>
<dbReference type="InterPro" id="IPR032710">
    <property type="entry name" value="NTF2-like_dom_sf"/>
</dbReference>
<evidence type="ECO:0000313" key="2">
    <source>
        <dbReference type="Proteomes" id="UP000030746"/>
    </source>
</evidence>
<dbReference type="OMA" id="AKEYWCE"/>
<dbReference type="HOGENOM" id="CLU_060119_0_0_1"/>
<dbReference type="Proteomes" id="UP000030746">
    <property type="component" value="Unassembled WGS sequence"/>
</dbReference>
<dbReference type="CTD" id="20232884"/>
<dbReference type="PANTHER" id="PTHR21084">
    <property type="entry name" value="DENSE INCISORS"/>
    <property type="match status" value="1"/>
</dbReference>
<dbReference type="GeneID" id="20232884"/>
<sequence length="293" mass="33500">MLTKEEIQGFESILRKLSNDDIMSLKDTVTNRKIAVEGVKEAIKVIITYSDSSRDLLRRKKINRDILFQYLYDCKVVVSPNLDKSRLIDKILEYWKSDQTLDTTSSSLNVSRTELSSLDCKKVIASAAVINQEDQALAETFVTWFYKMLNSQNPFMNQVPEDFGPQHFWNDSKLILKTNQTNEIEEFEGCDIVCQRFLAFMKEEFLLFNPNVSAEGVKLQKDPHGLIMISVCGTIHKENNCLGTFQELFGIIRDPRFENNWKIKTTTLGMRASQVTSIPTLTNNSDMLAISNG</sequence>
<dbReference type="AlphaFoldDB" id="V3ZQR3"/>
<dbReference type="KEGG" id="lgi:LOTGIDRAFT_128762"/>
<dbReference type="EMBL" id="KB203019">
    <property type="protein sequence ID" value="ESO86692.1"/>
    <property type="molecule type" value="Genomic_DNA"/>
</dbReference>
<dbReference type="STRING" id="225164.V3ZQR3"/>
<dbReference type="Pfam" id="PF15008">
    <property type="entry name" value="DUF4518"/>
    <property type="match status" value="1"/>
</dbReference>
<dbReference type="SUPFAM" id="SSF54427">
    <property type="entry name" value="NTF2-like"/>
    <property type="match status" value="1"/>
</dbReference>
<organism evidence="1 2">
    <name type="scientific">Lottia gigantea</name>
    <name type="common">Giant owl limpet</name>
    <dbReference type="NCBI Taxonomy" id="225164"/>
    <lineage>
        <taxon>Eukaryota</taxon>
        <taxon>Metazoa</taxon>
        <taxon>Spiralia</taxon>
        <taxon>Lophotrochozoa</taxon>
        <taxon>Mollusca</taxon>
        <taxon>Gastropoda</taxon>
        <taxon>Patellogastropoda</taxon>
        <taxon>Lottioidea</taxon>
        <taxon>Lottiidae</taxon>
        <taxon>Lottia</taxon>
    </lineage>
</organism>
<proteinExistence type="predicted"/>
<protein>
    <recommendedName>
        <fullName evidence="3">NTF2 domain-containing protein</fullName>
    </recommendedName>
</protein>
<reference evidence="1 2" key="1">
    <citation type="journal article" date="2013" name="Nature">
        <title>Insights into bilaterian evolution from three spiralian genomes.</title>
        <authorList>
            <person name="Simakov O."/>
            <person name="Marletaz F."/>
            <person name="Cho S.J."/>
            <person name="Edsinger-Gonzales E."/>
            <person name="Havlak P."/>
            <person name="Hellsten U."/>
            <person name="Kuo D.H."/>
            <person name="Larsson T."/>
            <person name="Lv J."/>
            <person name="Arendt D."/>
            <person name="Savage R."/>
            <person name="Osoegawa K."/>
            <person name="de Jong P."/>
            <person name="Grimwood J."/>
            <person name="Chapman J.A."/>
            <person name="Shapiro H."/>
            <person name="Aerts A."/>
            <person name="Otillar R.P."/>
            <person name="Terry A.Y."/>
            <person name="Boore J.L."/>
            <person name="Grigoriev I.V."/>
            <person name="Lindberg D.R."/>
            <person name="Seaver E.C."/>
            <person name="Weisblat D.A."/>
            <person name="Putnam N.H."/>
            <person name="Rokhsar D.S."/>
        </authorList>
    </citation>
    <scope>NUCLEOTIDE SEQUENCE [LARGE SCALE GENOMIC DNA]</scope>
</reference>
<name>V3ZQR3_LOTGI</name>
<gene>
    <name evidence="1" type="ORF">LOTGIDRAFT_128762</name>
</gene>